<comment type="catalytic activity">
    <reaction evidence="11">
        <text>L-threonyl-[protein] + ATP = O-phospho-L-threonyl-[protein] + ADP + H(+)</text>
        <dbReference type="Rhea" id="RHEA:46608"/>
        <dbReference type="Rhea" id="RHEA-COMP:11060"/>
        <dbReference type="Rhea" id="RHEA-COMP:11605"/>
        <dbReference type="ChEBI" id="CHEBI:15378"/>
        <dbReference type="ChEBI" id="CHEBI:30013"/>
        <dbReference type="ChEBI" id="CHEBI:30616"/>
        <dbReference type="ChEBI" id="CHEBI:61977"/>
        <dbReference type="ChEBI" id="CHEBI:456216"/>
        <dbReference type="EC" id="2.7.11.1"/>
    </reaction>
</comment>
<gene>
    <name evidence="14" type="ORF">HA336_00145</name>
</gene>
<accession>A0A832SSP4</accession>
<dbReference type="CDD" id="cd05144">
    <property type="entry name" value="RIO2_C"/>
    <property type="match status" value="1"/>
</dbReference>
<organism evidence="14 15">
    <name type="scientific">Methanopyrus kandleri</name>
    <dbReference type="NCBI Taxonomy" id="2320"/>
    <lineage>
        <taxon>Archaea</taxon>
        <taxon>Methanobacteriati</taxon>
        <taxon>Methanobacteriota</taxon>
        <taxon>Methanomada group</taxon>
        <taxon>Methanopyri</taxon>
        <taxon>Methanopyrales</taxon>
        <taxon>Methanopyraceae</taxon>
        <taxon>Methanopyrus</taxon>
    </lineage>
</organism>
<dbReference type="GO" id="GO:0005524">
    <property type="term" value="F:ATP binding"/>
    <property type="evidence" value="ECO:0007669"/>
    <property type="project" value="UniProtKB-KW"/>
</dbReference>
<comment type="cofactor">
    <cofactor evidence="1">
        <name>Mg(2+)</name>
        <dbReference type="ChEBI" id="CHEBI:18420"/>
    </cofactor>
</comment>
<dbReference type="GO" id="GO:0030688">
    <property type="term" value="C:preribosome, small subunit precursor"/>
    <property type="evidence" value="ECO:0007669"/>
    <property type="project" value="TreeGrafter"/>
</dbReference>
<dbReference type="FunFam" id="1.10.10.10:FF:000647">
    <property type="entry name" value="Serine/threonine protein kinase"/>
    <property type="match status" value="1"/>
</dbReference>
<feature type="domain" description="RIO kinase" evidence="13">
    <location>
        <begin position="70"/>
        <end position="290"/>
    </location>
</feature>
<dbReference type="InterPro" id="IPR000687">
    <property type="entry name" value="RIO_kinase"/>
</dbReference>
<comment type="catalytic activity">
    <reaction evidence="12">
        <text>L-seryl-[protein] + ATP = O-phospho-L-seryl-[protein] + ADP + H(+)</text>
        <dbReference type="Rhea" id="RHEA:17989"/>
        <dbReference type="Rhea" id="RHEA-COMP:9863"/>
        <dbReference type="Rhea" id="RHEA-COMP:11604"/>
        <dbReference type="ChEBI" id="CHEBI:15378"/>
        <dbReference type="ChEBI" id="CHEBI:29999"/>
        <dbReference type="ChEBI" id="CHEBI:30616"/>
        <dbReference type="ChEBI" id="CHEBI:83421"/>
        <dbReference type="ChEBI" id="CHEBI:456216"/>
        <dbReference type="EC" id="2.7.11.1"/>
    </reaction>
</comment>
<dbReference type="InterPro" id="IPR030484">
    <property type="entry name" value="Rio2"/>
</dbReference>
<dbReference type="EMBL" id="DUJS01000001">
    <property type="protein sequence ID" value="HII69627.1"/>
    <property type="molecule type" value="Genomic_DNA"/>
</dbReference>
<dbReference type="Proteomes" id="UP000619545">
    <property type="component" value="Unassembled WGS sequence"/>
</dbReference>
<sequence length="293" mass="34320">MVMVERVVQALPEMEPEDFKVLRALELEMRRHDWVPFDRLLERTGLDEKELGYRLSRLDRWDMVVRTRRQTVGYLGYQLRPEGYDALALRALVDQGVLEGLGPEIGVGKEADVYLGISPKGAQLAVKFNRIGRTSYTKIKRYREYVKDKRHISWLYVNRLTAEREFEALLHLYPEGVSVPRPVAQNRHVLVMERFEGRELAETRVENPEAVLNRVLEEYEHALEVGVVHGDLSQFNIVVEGDDVLLIDWAHWVEVSHPSARELVERDVRNVCDYFRRKYGVHRHPREFFENSG</sequence>
<dbReference type="SUPFAM" id="SSF46785">
    <property type="entry name" value="Winged helix' DNA-binding domain"/>
    <property type="match status" value="1"/>
</dbReference>
<dbReference type="OMA" id="GYTNFRE"/>
<proteinExistence type="inferred from homology"/>
<keyword evidence="9" id="KW-0067">ATP-binding</keyword>
<dbReference type="EC" id="2.7.11.1" evidence="3"/>
<evidence type="ECO:0000256" key="10">
    <source>
        <dbReference type="ARBA" id="ARBA00022842"/>
    </source>
</evidence>
<dbReference type="GO" id="GO:0005829">
    <property type="term" value="C:cytosol"/>
    <property type="evidence" value="ECO:0007669"/>
    <property type="project" value="TreeGrafter"/>
</dbReference>
<evidence type="ECO:0000259" key="13">
    <source>
        <dbReference type="SMART" id="SM00090"/>
    </source>
</evidence>
<dbReference type="Gene3D" id="3.30.200.20">
    <property type="entry name" value="Phosphorylase Kinase, domain 1"/>
    <property type="match status" value="1"/>
</dbReference>
<dbReference type="PANTHER" id="PTHR45852:SF1">
    <property type="entry name" value="SERINE_THREONINE-PROTEIN KINASE RIO2"/>
    <property type="match status" value="1"/>
</dbReference>
<reference evidence="14" key="1">
    <citation type="journal article" date="2020" name="bioRxiv">
        <title>A rank-normalized archaeal taxonomy based on genome phylogeny resolves widespread incomplete and uneven classifications.</title>
        <authorList>
            <person name="Rinke C."/>
            <person name="Chuvochina M."/>
            <person name="Mussig A.J."/>
            <person name="Chaumeil P.-A."/>
            <person name="Waite D.W."/>
            <person name="Whitman W.B."/>
            <person name="Parks D.H."/>
            <person name="Hugenholtz P."/>
        </authorList>
    </citation>
    <scope>NUCLEOTIDE SEQUENCE</scope>
    <source>
        <strain evidence="14">UBA8853</strain>
    </source>
</reference>
<dbReference type="InterPro" id="IPR015285">
    <property type="entry name" value="RIO2_wHTH_N"/>
</dbReference>
<evidence type="ECO:0000256" key="4">
    <source>
        <dbReference type="ARBA" id="ARBA00022527"/>
    </source>
</evidence>
<keyword evidence="8 14" id="KW-0418">Kinase</keyword>
<keyword evidence="4" id="KW-0723">Serine/threonine-protein kinase</keyword>
<dbReference type="SMART" id="SM00090">
    <property type="entry name" value="RIO"/>
    <property type="match status" value="1"/>
</dbReference>
<keyword evidence="7" id="KW-0547">Nucleotide-binding</keyword>
<protein>
    <recommendedName>
        <fullName evidence="3">non-specific serine/threonine protein kinase</fullName>
        <ecNumber evidence="3">2.7.11.1</ecNumber>
    </recommendedName>
</protein>
<dbReference type="GeneID" id="1477101"/>
<dbReference type="GO" id="GO:0004674">
    <property type="term" value="F:protein serine/threonine kinase activity"/>
    <property type="evidence" value="ECO:0007669"/>
    <property type="project" value="UniProtKB-KW"/>
</dbReference>
<keyword evidence="5" id="KW-0808">Transferase</keyword>
<evidence type="ECO:0000256" key="6">
    <source>
        <dbReference type="ARBA" id="ARBA00022723"/>
    </source>
</evidence>
<comment type="similarity">
    <text evidence="2">Belongs to the protein kinase superfamily. RIO-type Ser/Thr kinase family.</text>
</comment>
<evidence type="ECO:0000256" key="2">
    <source>
        <dbReference type="ARBA" id="ARBA00009196"/>
    </source>
</evidence>
<dbReference type="GO" id="GO:0046872">
    <property type="term" value="F:metal ion binding"/>
    <property type="evidence" value="ECO:0007669"/>
    <property type="project" value="UniProtKB-KW"/>
</dbReference>
<dbReference type="RefSeq" id="WP_011019368.1">
    <property type="nucleotide sequence ID" value="NZ_DUJS01000001.1"/>
</dbReference>
<dbReference type="InterPro" id="IPR011009">
    <property type="entry name" value="Kinase-like_dom_sf"/>
</dbReference>
<keyword evidence="10" id="KW-0460">Magnesium</keyword>
<evidence type="ECO:0000256" key="7">
    <source>
        <dbReference type="ARBA" id="ARBA00022741"/>
    </source>
</evidence>
<evidence type="ECO:0000256" key="3">
    <source>
        <dbReference type="ARBA" id="ARBA00012513"/>
    </source>
</evidence>
<evidence type="ECO:0000256" key="12">
    <source>
        <dbReference type="ARBA" id="ARBA00048679"/>
    </source>
</evidence>
<dbReference type="InterPro" id="IPR036390">
    <property type="entry name" value="WH_DNA-bd_sf"/>
</dbReference>
<dbReference type="GO" id="GO:0030490">
    <property type="term" value="P:maturation of SSU-rRNA"/>
    <property type="evidence" value="ECO:0007669"/>
    <property type="project" value="TreeGrafter"/>
</dbReference>
<dbReference type="Gene3D" id="1.10.510.10">
    <property type="entry name" value="Transferase(Phosphotransferase) domain 1"/>
    <property type="match status" value="1"/>
</dbReference>
<dbReference type="Pfam" id="PF09202">
    <property type="entry name" value="Rio2_N"/>
    <property type="match status" value="1"/>
</dbReference>
<dbReference type="AlphaFoldDB" id="A0A832SSP4"/>
<evidence type="ECO:0000256" key="8">
    <source>
        <dbReference type="ARBA" id="ARBA00022777"/>
    </source>
</evidence>
<evidence type="ECO:0000313" key="15">
    <source>
        <dbReference type="Proteomes" id="UP000619545"/>
    </source>
</evidence>
<evidence type="ECO:0000256" key="9">
    <source>
        <dbReference type="ARBA" id="ARBA00022840"/>
    </source>
</evidence>
<keyword evidence="6" id="KW-0479">Metal-binding</keyword>
<dbReference type="FunFam" id="3.30.200.20:FF:000052">
    <property type="entry name" value="Serine/threonine-protein kinase RIO2"/>
    <property type="match status" value="1"/>
</dbReference>
<evidence type="ECO:0000256" key="11">
    <source>
        <dbReference type="ARBA" id="ARBA00047899"/>
    </source>
</evidence>
<dbReference type="Gene3D" id="1.10.10.10">
    <property type="entry name" value="Winged helix-like DNA-binding domain superfamily/Winged helix DNA-binding domain"/>
    <property type="match status" value="1"/>
</dbReference>
<evidence type="ECO:0000256" key="5">
    <source>
        <dbReference type="ARBA" id="ARBA00022679"/>
    </source>
</evidence>
<dbReference type="SUPFAM" id="SSF56112">
    <property type="entry name" value="Protein kinase-like (PK-like)"/>
    <property type="match status" value="1"/>
</dbReference>
<comment type="caution">
    <text evidence="14">The sequence shown here is derived from an EMBL/GenBank/DDBJ whole genome shotgun (WGS) entry which is preliminary data.</text>
</comment>
<dbReference type="InterPro" id="IPR018934">
    <property type="entry name" value="RIO_dom"/>
</dbReference>
<evidence type="ECO:0000256" key="1">
    <source>
        <dbReference type="ARBA" id="ARBA00001946"/>
    </source>
</evidence>
<evidence type="ECO:0000313" key="14">
    <source>
        <dbReference type="EMBL" id="HII69627.1"/>
    </source>
</evidence>
<dbReference type="InterPro" id="IPR036388">
    <property type="entry name" value="WH-like_DNA-bd_sf"/>
</dbReference>
<dbReference type="PANTHER" id="PTHR45852">
    <property type="entry name" value="SER/THR-PROTEIN KINASE RIO2"/>
    <property type="match status" value="1"/>
</dbReference>
<dbReference type="Pfam" id="PF01163">
    <property type="entry name" value="RIO1"/>
    <property type="match status" value="1"/>
</dbReference>
<name>A0A832SSP4_9EURY</name>